<dbReference type="SMART" id="SM00239">
    <property type="entry name" value="C2"/>
    <property type="match status" value="2"/>
</dbReference>
<dbReference type="InterPro" id="IPR057349">
    <property type="entry name" value="C2_Mug190_3rd"/>
</dbReference>
<dbReference type="InterPro" id="IPR000008">
    <property type="entry name" value="C2_dom"/>
</dbReference>
<feature type="compositionally biased region" description="Basic and acidic residues" evidence="11">
    <location>
        <begin position="1115"/>
        <end position="1128"/>
    </location>
</feature>
<reference evidence="14 15" key="1">
    <citation type="submission" date="2018-11" db="EMBL/GenBank/DDBJ databases">
        <title>Genome assembly of Steccherinum ochraceum LE-BIN_3174, the white-rot fungus of the Steccherinaceae family (The Residual Polyporoid clade, Polyporales, Basidiomycota).</title>
        <authorList>
            <person name="Fedorova T.V."/>
            <person name="Glazunova O.A."/>
            <person name="Landesman E.O."/>
            <person name="Moiseenko K.V."/>
            <person name="Psurtseva N.V."/>
            <person name="Savinova O.S."/>
            <person name="Shakhova N.V."/>
            <person name="Tyazhelova T.V."/>
            <person name="Vasina D.V."/>
        </authorList>
    </citation>
    <scope>NUCLEOTIDE SEQUENCE [LARGE SCALE GENOMIC DNA]</scope>
    <source>
        <strain evidence="14 15">LE-BIN_3174</strain>
    </source>
</reference>
<dbReference type="SUPFAM" id="SSF49562">
    <property type="entry name" value="C2 domain (Calcium/lipid-binding domain, CaLB)"/>
    <property type="match status" value="2"/>
</dbReference>
<dbReference type="PROSITE" id="PS51847">
    <property type="entry name" value="SMP"/>
    <property type="match status" value="1"/>
</dbReference>
<comment type="caution">
    <text evidence="14">The sequence shown here is derived from an EMBL/GenBank/DDBJ whole genome shotgun (WGS) entry which is preliminary data.</text>
</comment>
<evidence type="ECO:0000259" key="13">
    <source>
        <dbReference type="PROSITE" id="PS51847"/>
    </source>
</evidence>
<keyword evidence="5" id="KW-0677">Repeat</keyword>
<sequence>MSHNLSEPYSGKNPVPQIATKLTSLLNPERATEAKAQQLQDQTDQHDQKQTEKRASKLAKGHVMRVTDPTTGEELDIRNADDEPDTRNRGDNVLDTDFPPPDWAAHKTYVITVTYRSVVMIASAYIASTFLGHLWNSTFTTFCISLIPPTVLTYILVFRLRNVSRGDFEDRVWHSERMRGLQAGSDIDHDGKVTDEERTKESAEWANAMLRGLWPVLNPELFSSVVDMLEDIMQASVPTFCHSVRIADVGLGRNAARITAIRSLPDAKTRASNKTRAESGETAPLNSDENDEDSSDPTNDQEDALNGDHVNVEVSFAYRGLPSGQSVASKAGNVHLLVEFFVGIRGVYGVRVPVWVEVTGAVGTARARLQLIPNPPFMKMTMVSLMGLPRITISVVPLAKFLPNVMDLPFVSGFISSAIDTAVAEYVAPKSLTLDLQQLISGDDIKKETEALGVLVVHIHRATDVKGMDANGKSADPYVTLTYSRLGKPLYSTRIIKGDRNPVFEETAVIMVDVNTIRLGEKLSFQLWDSDRMSVDDMLGLTEIEIHDLVRVRGKPIRRISPLSGPNDKTRPGSVEYTVGYYGKLPPNPSLATDGMDPGVPPDLRDKPEFKEKRATALNDLEAAVLVTPPDPEWPSGILSVQVHEIRDLAVRKEGRERKSLATKGGGVHGREGQKGQDDGGQSEEESAGLPSSYCEISLDDELVYKTRVKPITSSPMFNAGTERFVRDWRKSHVTVAVKDSRMRENDAILGVVMLKLSELFVNASQLTRIYSIEEGLGYGRIRISLLFRPVEAKLPPNLLGFDTGTLELRDISVKPDADNTDLDLTKCELRIKTTKSDGSEKMARKTARRRNDGSVVWVHQPGDDSDLSAVLPVRQRYGSALLLSFKDSSTSSGLKRSSGRHSLAVLWLRDVVDNVSGPVRIALWQAKDGDFSRLKLNYVPPDGDLAYWDSDRENVRRVGTVEMDLKFVPGISEKHRKMLDGGGAKQKEAWDAFQRERAGGLRDAVGEMEVRGDEGSASSEEGKKTGDTGRGEGAEAKVVGEDGREGMTDGPINAAAGDSRAADDDSSHHGTNTMLSTDAVENLSLGSDSSQQTEDDEHGADGNDGQGKKGLKQKVKEWKENESELHRDHRGIKQLKPARTAEWIKDNVEEGAHAVKERFSMRSRKPDVETEV</sequence>
<keyword evidence="15" id="KW-1185">Reference proteome</keyword>
<proteinExistence type="predicted"/>
<feature type="compositionally biased region" description="Basic and acidic residues" evidence="11">
    <location>
        <begin position="266"/>
        <end position="279"/>
    </location>
</feature>
<evidence type="ECO:0000256" key="10">
    <source>
        <dbReference type="ARBA" id="ARBA00023136"/>
    </source>
</evidence>
<keyword evidence="7" id="KW-1133">Transmembrane helix</keyword>
<feature type="domain" description="SMP-LTD" evidence="13">
    <location>
        <begin position="199"/>
        <end position="437"/>
    </location>
</feature>
<feature type="domain" description="C2" evidence="12">
    <location>
        <begin position="620"/>
        <end position="771"/>
    </location>
</feature>
<dbReference type="GO" id="GO:0006869">
    <property type="term" value="P:lipid transport"/>
    <property type="evidence" value="ECO:0007669"/>
    <property type="project" value="UniProtKB-KW"/>
</dbReference>
<dbReference type="GO" id="GO:0061817">
    <property type="term" value="P:endoplasmic reticulum-plasma membrane tethering"/>
    <property type="evidence" value="ECO:0007669"/>
    <property type="project" value="InterPro"/>
</dbReference>
<protein>
    <submittedName>
        <fullName evidence="14">Uncharacterized protein</fullName>
    </submittedName>
</protein>
<keyword evidence="10" id="KW-0472">Membrane</keyword>
<keyword evidence="9" id="KW-0446">Lipid-binding</keyword>
<dbReference type="Proteomes" id="UP000292702">
    <property type="component" value="Unassembled WGS sequence"/>
</dbReference>
<evidence type="ECO:0000313" key="14">
    <source>
        <dbReference type="EMBL" id="TCD62132.1"/>
    </source>
</evidence>
<accession>A0A4R0R4F3</accession>
<dbReference type="PANTHER" id="PTHR47348:SF3">
    <property type="entry name" value="MEIOTICALLY UP-REGULATED GENE 190 PROTEIN"/>
    <property type="match status" value="1"/>
</dbReference>
<feature type="region of interest" description="Disordered" evidence="11">
    <location>
        <begin position="1001"/>
        <end position="1134"/>
    </location>
</feature>
<dbReference type="EMBL" id="RWJN01000399">
    <property type="protein sequence ID" value="TCD62132.1"/>
    <property type="molecule type" value="Genomic_DNA"/>
</dbReference>
<dbReference type="CDD" id="cd04041">
    <property type="entry name" value="C2A_fungal"/>
    <property type="match status" value="1"/>
</dbReference>
<evidence type="ECO:0000256" key="6">
    <source>
        <dbReference type="ARBA" id="ARBA00022824"/>
    </source>
</evidence>
<dbReference type="Pfam" id="PF25669">
    <property type="entry name" value="SMP_MUG190-like"/>
    <property type="match status" value="1"/>
</dbReference>
<evidence type="ECO:0000256" key="5">
    <source>
        <dbReference type="ARBA" id="ARBA00022737"/>
    </source>
</evidence>
<name>A0A4R0R4F3_9APHY</name>
<dbReference type="AlphaFoldDB" id="A0A4R0R4F3"/>
<dbReference type="PROSITE" id="PS50004">
    <property type="entry name" value="C2"/>
    <property type="match status" value="2"/>
</dbReference>
<dbReference type="STRING" id="92696.A0A4R0R4F3"/>
<keyword evidence="6" id="KW-0256">Endoplasmic reticulum</keyword>
<feature type="region of interest" description="Disordered" evidence="11">
    <location>
        <begin position="1"/>
        <end position="95"/>
    </location>
</feature>
<feature type="compositionally biased region" description="Basic and acidic residues" evidence="11">
    <location>
        <begin position="75"/>
        <end position="92"/>
    </location>
</feature>
<feature type="region of interest" description="Disordered" evidence="11">
    <location>
        <begin position="654"/>
        <end position="691"/>
    </location>
</feature>
<evidence type="ECO:0000256" key="3">
    <source>
        <dbReference type="ARBA" id="ARBA00022553"/>
    </source>
</evidence>
<keyword evidence="2" id="KW-0813">Transport</keyword>
<dbReference type="Pfam" id="PF00168">
    <property type="entry name" value="C2"/>
    <property type="match status" value="2"/>
</dbReference>
<keyword evidence="3" id="KW-0597">Phosphoprotein</keyword>
<feature type="compositionally biased region" description="Acidic residues" evidence="11">
    <location>
        <begin position="288"/>
        <end position="305"/>
    </location>
</feature>
<feature type="compositionally biased region" description="Basic and acidic residues" evidence="11">
    <location>
        <begin position="669"/>
        <end position="678"/>
    </location>
</feature>
<evidence type="ECO:0000313" key="15">
    <source>
        <dbReference type="Proteomes" id="UP000292702"/>
    </source>
</evidence>
<dbReference type="Gene3D" id="2.60.40.150">
    <property type="entry name" value="C2 domain"/>
    <property type="match status" value="2"/>
</dbReference>
<evidence type="ECO:0000256" key="8">
    <source>
        <dbReference type="ARBA" id="ARBA00023055"/>
    </source>
</evidence>
<dbReference type="Pfam" id="PF25331">
    <property type="entry name" value="C2_Mug190_3rd"/>
    <property type="match status" value="1"/>
</dbReference>
<dbReference type="GO" id="GO:0005789">
    <property type="term" value="C:endoplasmic reticulum membrane"/>
    <property type="evidence" value="ECO:0007669"/>
    <property type="project" value="UniProtKB-SubCell"/>
</dbReference>
<evidence type="ECO:0000256" key="2">
    <source>
        <dbReference type="ARBA" id="ARBA00022448"/>
    </source>
</evidence>
<dbReference type="InterPro" id="IPR037765">
    <property type="entry name" value="C2B_Tricalbin"/>
</dbReference>
<dbReference type="InterPro" id="IPR037767">
    <property type="entry name" value="C2A_Mug190-like"/>
</dbReference>
<feature type="compositionally biased region" description="Basic and acidic residues" evidence="11">
    <location>
        <begin position="43"/>
        <end position="55"/>
    </location>
</feature>
<evidence type="ECO:0000256" key="4">
    <source>
        <dbReference type="ARBA" id="ARBA00022692"/>
    </source>
</evidence>
<dbReference type="PANTHER" id="PTHR47348">
    <property type="entry name" value="MEIOTICALLY UP-REGULATED GENE 190 PROTEIN"/>
    <property type="match status" value="1"/>
</dbReference>
<dbReference type="OrthoDB" id="419768at2759"/>
<feature type="domain" description="C2" evidence="12">
    <location>
        <begin position="435"/>
        <end position="561"/>
    </location>
</feature>
<organism evidence="14 15">
    <name type="scientific">Steccherinum ochraceum</name>
    <dbReference type="NCBI Taxonomy" id="92696"/>
    <lineage>
        <taxon>Eukaryota</taxon>
        <taxon>Fungi</taxon>
        <taxon>Dikarya</taxon>
        <taxon>Basidiomycota</taxon>
        <taxon>Agaricomycotina</taxon>
        <taxon>Agaricomycetes</taxon>
        <taxon>Polyporales</taxon>
        <taxon>Steccherinaceae</taxon>
        <taxon>Steccherinum</taxon>
    </lineage>
</organism>
<comment type="subcellular location">
    <subcellularLocation>
        <location evidence="1">Endoplasmic reticulum membrane</location>
    </subcellularLocation>
</comment>
<evidence type="ECO:0000256" key="9">
    <source>
        <dbReference type="ARBA" id="ARBA00023121"/>
    </source>
</evidence>
<dbReference type="GO" id="GO:0008289">
    <property type="term" value="F:lipid binding"/>
    <property type="evidence" value="ECO:0007669"/>
    <property type="project" value="UniProtKB-KW"/>
</dbReference>
<gene>
    <name evidence="14" type="ORF">EIP91_007307</name>
</gene>
<dbReference type="InterPro" id="IPR031468">
    <property type="entry name" value="SMP_LBD"/>
</dbReference>
<evidence type="ECO:0000256" key="11">
    <source>
        <dbReference type="SAM" id="MobiDB-lite"/>
    </source>
</evidence>
<dbReference type="CDD" id="cd04052">
    <property type="entry name" value="C2B_Tricalbin-like"/>
    <property type="match status" value="1"/>
</dbReference>
<keyword evidence="8" id="KW-0445">Lipid transport</keyword>
<evidence type="ECO:0000256" key="7">
    <source>
        <dbReference type="ARBA" id="ARBA00022989"/>
    </source>
</evidence>
<feature type="region of interest" description="Disordered" evidence="11">
    <location>
        <begin position="266"/>
        <end position="306"/>
    </location>
</feature>
<keyword evidence="4" id="KW-0812">Transmembrane</keyword>
<dbReference type="CDD" id="cd21676">
    <property type="entry name" value="SMP_Mug190"/>
    <property type="match status" value="1"/>
</dbReference>
<evidence type="ECO:0000259" key="12">
    <source>
        <dbReference type="PROSITE" id="PS50004"/>
    </source>
</evidence>
<evidence type="ECO:0000256" key="1">
    <source>
        <dbReference type="ARBA" id="ARBA00004586"/>
    </source>
</evidence>
<dbReference type="InterPro" id="IPR035892">
    <property type="entry name" value="C2_domain_sf"/>
</dbReference>
<feature type="compositionally biased region" description="Basic and acidic residues" evidence="11">
    <location>
        <begin position="1001"/>
        <end position="1048"/>
    </location>
</feature>